<proteinExistence type="predicted"/>
<sequence>MPEAGTLVRIVQRREFQIQDIQKGSRTSEEVVDSFDRLERRRFCCREHPICRWWPNISGWNYMAVFHRLKMLPVVQEGYIQQLNRKATDEVAMLDFQPLDSISRFEYSRGVGGIKSGPQYNPRCHLKVKVVRTFKLWSRRCECYGVLLPERAENASSKKIHHG</sequence>
<comment type="caution">
    <text evidence="1">The sequence shown here is derived from an EMBL/GenBank/DDBJ whole genome shotgun (WGS) entry which is preliminary data.</text>
</comment>
<accession>A0A9P6D0L3</accession>
<gene>
    <name evidence="1" type="ORF">BDN70DRAFT_895480</name>
</gene>
<evidence type="ECO:0000313" key="1">
    <source>
        <dbReference type="EMBL" id="KAF9478763.1"/>
    </source>
</evidence>
<dbReference type="AlphaFoldDB" id="A0A9P6D0L3"/>
<protein>
    <submittedName>
        <fullName evidence="1">Uncharacterized protein</fullName>
    </submittedName>
</protein>
<keyword evidence="2" id="KW-1185">Reference proteome</keyword>
<evidence type="ECO:0000313" key="2">
    <source>
        <dbReference type="Proteomes" id="UP000807469"/>
    </source>
</evidence>
<dbReference type="Proteomes" id="UP000807469">
    <property type="component" value="Unassembled WGS sequence"/>
</dbReference>
<organism evidence="1 2">
    <name type="scientific">Pholiota conissans</name>
    <dbReference type="NCBI Taxonomy" id="109636"/>
    <lineage>
        <taxon>Eukaryota</taxon>
        <taxon>Fungi</taxon>
        <taxon>Dikarya</taxon>
        <taxon>Basidiomycota</taxon>
        <taxon>Agaricomycotina</taxon>
        <taxon>Agaricomycetes</taxon>
        <taxon>Agaricomycetidae</taxon>
        <taxon>Agaricales</taxon>
        <taxon>Agaricineae</taxon>
        <taxon>Strophariaceae</taxon>
        <taxon>Pholiota</taxon>
    </lineage>
</organism>
<name>A0A9P6D0L3_9AGAR</name>
<reference evidence="1" key="1">
    <citation type="submission" date="2020-11" db="EMBL/GenBank/DDBJ databases">
        <authorList>
            <consortium name="DOE Joint Genome Institute"/>
            <person name="Ahrendt S."/>
            <person name="Riley R."/>
            <person name="Andreopoulos W."/>
            <person name="Labutti K."/>
            <person name="Pangilinan J."/>
            <person name="Ruiz-Duenas F.J."/>
            <person name="Barrasa J.M."/>
            <person name="Sanchez-Garcia M."/>
            <person name="Camarero S."/>
            <person name="Miyauchi S."/>
            <person name="Serrano A."/>
            <person name="Linde D."/>
            <person name="Babiker R."/>
            <person name="Drula E."/>
            <person name="Ayuso-Fernandez I."/>
            <person name="Pacheco R."/>
            <person name="Padilla G."/>
            <person name="Ferreira P."/>
            <person name="Barriuso J."/>
            <person name="Kellner H."/>
            <person name="Castanera R."/>
            <person name="Alfaro M."/>
            <person name="Ramirez L."/>
            <person name="Pisabarro A.G."/>
            <person name="Kuo A."/>
            <person name="Tritt A."/>
            <person name="Lipzen A."/>
            <person name="He G."/>
            <person name="Yan M."/>
            <person name="Ng V."/>
            <person name="Cullen D."/>
            <person name="Martin F."/>
            <person name="Rosso M.-N."/>
            <person name="Henrissat B."/>
            <person name="Hibbett D."/>
            <person name="Martinez A.T."/>
            <person name="Grigoriev I.V."/>
        </authorList>
    </citation>
    <scope>NUCLEOTIDE SEQUENCE</scope>
    <source>
        <strain evidence="1">CIRM-BRFM 674</strain>
    </source>
</reference>
<dbReference type="EMBL" id="MU155227">
    <property type="protein sequence ID" value="KAF9478763.1"/>
    <property type="molecule type" value="Genomic_DNA"/>
</dbReference>